<dbReference type="Proteomes" id="UP000189443">
    <property type="component" value="Chromosome"/>
</dbReference>
<feature type="transmembrane region" description="Helical" evidence="1">
    <location>
        <begin position="6"/>
        <end position="29"/>
    </location>
</feature>
<accession>A0A1S6J5P7</accession>
<gene>
    <name evidence="2" type="ORF">B1H29_09050</name>
</gene>
<dbReference type="RefSeq" id="WP_055419750.1">
    <property type="nucleotide sequence ID" value="NZ_LIQD01000003.1"/>
</dbReference>
<dbReference type="KEGG" id="spac:B1H29_09050"/>
<evidence type="ECO:0000256" key="1">
    <source>
        <dbReference type="SAM" id="Phobius"/>
    </source>
</evidence>
<sequence>MNLSLGVKVLIVVICALVSVIVGGLAALLNHDPGTPKRKAVIFGGGVFAGSLTLAVVVLSALGVL</sequence>
<keyword evidence="3" id="KW-1185">Reference proteome</keyword>
<feature type="transmembrane region" description="Helical" evidence="1">
    <location>
        <begin position="41"/>
        <end position="64"/>
    </location>
</feature>
<keyword evidence="1" id="KW-0472">Membrane</keyword>
<dbReference type="EMBL" id="CP019724">
    <property type="protein sequence ID" value="AQS67050.1"/>
    <property type="molecule type" value="Genomic_DNA"/>
</dbReference>
<evidence type="ECO:0000313" key="2">
    <source>
        <dbReference type="EMBL" id="AQS67050.1"/>
    </source>
</evidence>
<reference evidence="2 3" key="1">
    <citation type="submission" date="2017-02" db="EMBL/GenBank/DDBJ databases">
        <title>Streptomyces pactum ACT12 Genome sequencing and assembly.</title>
        <authorList>
            <person name="Xue Q."/>
            <person name="Yan X."/>
            <person name="Jia L."/>
            <person name="Yan H."/>
        </authorList>
    </citation>
    <scope>NUCLEOTIDE SEQUENCE [LARGE SCALE GENOMIC DNA]</scope>
    <source>
        <strain evidence="2 3">ACT12</strain>
    </source>
</reference>
<keyword evidence="1" id="KW-1133">Transmembrane helix</keyword>
<evidence type="ECO:0000313" key="3">
    <source>
        <dbReference type="Proteomes" id="UP000189443"/>
    </source>
</evidence>
<organism evidence="2 3">
    <name type="scientific">Streptomyces pactum</name>
    <dbReference type="NCBI Taxonomy" id="68249"/>
    <lineage>
        <taxon>Bacteria</taxon>
        <taxon>Bacillati</taxon>
        <taxon>Actinomycetota</taxon>
        <taxon>Actinomycetes</taxon>
        <taxon>Kitasatosporales</taxon>
        <taxon>Streptomycetaceae</taxon>
        <taxon>Streptomyces</taxon>
    </lineage>
</organism>
<dbReference type="OrthoDB" id="4292546at2"/>
<dbReference type="AlphaFoldDB" id="A0A1S6J5P7"/>
<name>A0A1S6J5P7_9ACTN</name>
<proteinExistence type="predicted"/>
<protein>
    <submittedName>
        <fullName evidence="2">Uncharacterized protein</fullName>
    </submittedName>
</protein>
<keyword evidence="1" id="KW-0812">Transmembrane</keyword>